<evidence type="ECO:0000313" key="6">
    <source>
        <dbReference type="EMBL" id="KAJ4977531.1"/>
    </source>
</evidence>
<evidence type="ECO:0000256" key="3">
    <source>
        <dbReference type="ARBA" id="ARBA00022691"/>
    </source>
</evidence>
<keyword evidence="1" id="KW-0489">Methyltransferase</keyword>
<reference evidence="6" key="1">
    <citation type="journal article" date="2023" name="Plant J.">
        <title>The genome of the king protea, Protea cynaroides.</title>
        <authorList>
            <person name="Chang J."/>
            <person name="Duong T.A."/>
            <person name="Schoeman C."/>
            <person name="Ma X."/>
            <person name="Roodt D."/>
            <person name="Barker N."/>
            <person name="Li Z."/>
            <person name="Van de Peer Y."/>
            <person name="Mizrachi E."/>
        </authorList>
    </citation>
    <scope>NUCLEOTIDE SEQUENCE</scope>
    <source>
        <tissue evidence="6">Young leaves</tissue>
    </source>
</reference>
<accession>A0A9Q0KVM1</accession>
<dbReference type="SUPFAM" id="SSF46785">
    <property type="entry name" value="Winged helix' DNA-binding domain"/>
    <property type="match status" value="1"/>
</dbReference>
<evidence type="ECO:0000256" key="1">
    <source>
        <dbReference type="ARBA" id="ARBA00022603"/>
    </source>
</evidence>
<dbReference type="InterPro" id="IPR012967">
    <property type="entry name" value="COMT_dimerisation"/>
</dbReference>
<organism evidence="6 7">
    <name type="scientific">Protea cynaroides</name>
    <dbReference type="NCBI Taxonomy" id="273540"/>
    <lineage>
        <taxon>Eukaryota</taxon>
        <taxon>Viridiplantae</taxon>
        <taxon>Streptophyta</taxon>
        <taxon>Embryophyta</taxon>
        <taxon>Tracheophyta</taxon>
        <taxon>Spermatophyta</taxon>
        <taxon>Magnoliopsida</taxon>
        <taxon>Proteales</taxon>
        <taxon>Proteaceae</taxon>
        <taxon>Protea</taxon>
    </lineage>
</organism>
<comment type="caution">
    <text evidence="6">The sequence shown here is derived from an EMBL/GenBank/DDBJ whole genome shotgun (WGS) entry which is preliminary data.</text>
</comment>
<dbReference type="AlphaFoldDB" id="A0A9Q0KVM1"/>
<feature type="domain" description="O-methyltransferase dimerisation" evidence="5">
    <location>
        <begin position="37"/>
        <end position="125"/>
    </location>
</feature>
<dbReference type="Gene3D" id="1.10.10.10">
    <property type="entry name" value="Winged helix-like DNA-binding domain superfamily/Winged helix DNA-binding domain"/>
    <property type="match status" value="1"/>
</dbReference>
<dbReference type="Gene3D" id="3.40.50.150">
    <property type="entry name" value="Vaccinia Virus protein VP39"/>
    <property type="match status" value="1"/>
</dbReference>
<dbReference type="PROSITE" id="PS51683">
    <property type="entry name" value="SAM_OMT_II"/>
    <property type="match status" value="1"/>
</dbReference>
<dbReference type="SUPFAM" id="SSF53335">
    <property type="entry name" value="S-adenosyl-L-methionine-dependent methyltransferases"/>
    <property type="match status" value="1"/>
</dbReference>
<evidence type="ECO:0000259" key="4">
    <source>
        <dbReference type="Pfam" id="PF00891"/>
    </source>
</evidence>
<dbReference type="Proteomes" id="UP001141806">
    <property type="component" value="Unassembled WGS sequence"/>
</dbReference>
<gene>
    <name evidence="6" type="ORF">NE237_002637</name>
</gene>
<sequence>MYFTSILSQAASMEEEILSQAASMEEEETLQGQADIWKIMFRFVESMALKCAVELRIPDIIHTHGHPITLSEMATSIGSPSPNIDCLARVMRLLVRKRIFTSSQPTTDGKEVVYGLTNSSRWLLRDSSEPSLAAMVLAEDHPILMAPWHYLSKCVEEGGEAFTKAHGCHIWDFAAGNPEFNHLFNDGLASTSKVVLKAVLSAYREGFAAMGSGSVVVDVGGGTGMAVAEIVKTHPHLQGVNFDLPHVIDTAPQYPGVSQVGGDMFESIPKADALFIKWYCMIGMTKAA</sequence>
<evidence type="ECO:0000256" key="2">
    <source>
        <dbReference type="ARBA" id="ARBA00022679"/>
    </source>
</evidence>
<dbReference type="GO" id="GO:0046983">
    <property type="term" value="F:protein dimerization activity"/>
    <property type="evidence" value="ECO:0007669"/>
    <property type="project" value="InterPro"/>
</dbReference>
<dbReference type="Pfam" id="PF08100">
    <property type="entry name" value="Dimerisation"/>
    <property type="match status" value="1"/>
</dbReference>
<dbReference type="InterPro" id="IPR016461">
    <property type="entry name" value="COMT-like"/>
</dbReference>
<dbReference type="EMBL" id="JAMYWD010000003">
    <property type="protein sequence ID" value="KAJ4977531.1"/>
    <property type="molecule type" value="Genomic_DNA"/>
</dbReference>
<dbReference type="GO" id="GO:0008171">
    <property type="term" value="F:O-methyltransferase activity"/>
    <property type="evidence" value="ECO:0007669"/>
    <property type="project" value="InterPro"/>
</dbReference>
<evidence type="ECO:0000313" key="7">
    <source>
        <dbReference type="Proteomes" id="UP001141806"/>
    </source>
</evidence>
<proteinExistence type="predicted"/>
<dbReference type="Pfam" id="PF00891">
    <property type="entry name" value="Methyltransf_2"/>
    <property type="match status" value="1"/>
</dbReference>
<feature type="domain" description="O-methyltransferase C-terminal" evidence="4">
    <location>
        <begin position="148"/>
        <end position="279"/>
    </location>
</feature>
<dbReference type="FunFam" id="1.10.10.10:FF:000213">
    <property type="entry name" value="Coniferyl alcohol 9-O-methyltransferase"/>
    <property type="match status" value="1"/>
</dbReference>
<keyword evidence="7" id="KW-1185">Reference proteome</keyword>
<dbReference type="InterPro" id="IPR036388">
    <property type="entry name" value="WH-like_DNA-bd_sf"/>
</dbReference>
<keyword evidence="2" id="KW-0808">Transferase</keyword>
<keyword evidence="3" id="KW-0949">S-adenosyl-L-methionine</keyword>
<dbReference type="OrthoDB" id="1606438at2759"/>
<dbReference type="GO" id="GO:0032259">
    <property type="term" value="P:methylation"/>
    <property type="evidence" value="ECO:0007669"/>
    <property type="project" value="UniProtKB-KW"/>
</dbReference>
<evidence type="ECO:0000259" key="5">
    <source>
        <dbReference type="Pfam" id="PF08100"/>
    </source>
</evidence>
<dbReference type="InterPro" id="IPR029063">
    <property type="entry name" value="SAM-dependent_MTases_sf"/>
</dbReference>
<dbReference type="PANTHER" id="PTHR11746">
    <property type="entry name" value="O-METHYLTRANSFERASE"/>
    <property type="match status" value="1"/>
</dbReference>
<dbReference type="InterPro" id="IPR001077">
    <property type="entry name" value="COMT_C"/>
</dbReference>
<name>A0A9Q0KVM1_9MAGN</name>
<protein>
    <submittedName>
        <fullName evidence="6">Uncharacterized protein</fullName>
    </submittedName>
</protein>
<dbReference type="InterPro" id="IPR036390">
    <property type="entry name" value="WH_DNA-bd_sf"/>
</dbReference>